<evidence type="ECO:0000313" key="4">
    <source>
        <dbReference type="Proteomes" id="UP000469185"/>
    </source>
</evidence>
<dbReference type="InterPro" id="IPR029063">
    <property type="entry name" value="SAM-dependent_MTases_sf"/>
</dbReference>
<dbReference type="InterPro" id="IPR041497">
    <property type="entry name" value="Thump-like"/>
</dbReference>
<protein>
    <submittedName>
        <fullName evidence="3">SAM-dependent methyltransferase</fullName>
    </submittedName>
</protein>
<dbReference type="SUPFAM" id="SSF53335">
    <property type="entry name" value="S-adenosyl-L-methionine-dependent methyltransferases"/>
    <property type="match status" value="1"/>
</dbReference>
<keyword evidence="3" id="KW-0808">Transferase</keyword>
<accession>A0A6N9YHA9</accession>
<organism evidence="3 4">
    <name type="scientific">Phytoactinopolyspora alkaliphila</name>
    <dbReference type="NCBI Taxonomy" id="1783498"/>
    <lineage>
        <taxon>Bacteria</taxon>
        <taxon>Bacillati</taxon>
        <taxon>Actinomycetota</taxon>
        <taxon>Actinomycetes</taxon>
        <taxon>Jiangellales</taxon>
        <taxon>Jiangellaceae</taxon>
        <taxon>Phytoactinopolyspora</taxon>
    </lineage>
</organism>
<evidence type="ECO:0000313" key="3">
    <source>
        <dbReference type="EMBL" id="NED94342.1"/>
    </source>
</evidence>
<dbReference type="Pfam" id="PF18096">
    <property type="entry name" value="Thump_like"/>
    <property type="match status" value="1"/>
</dbReference>
<feature type="domain" description="THUMP-like" evidence="2">
    <location>
        <begin position="341"/>
        <end position="413"/>
    </location>
</feature>
<name>A0A6N9YHA9_9ACTN</name>
<dbReference type="Gene3D" id="3.40.50.150">
    <property type="entry name" value="Vaccinia Virus protein VP39"/>
    <property type="match status" value="1"/>
</dbReference>
<keyword evidence="3" id="KW-0489">Methyltransferase</keyword>
<sequence>MDIRTLRHLASPEGKALLREAESGFGVETEFALGSRLRRDHAPELVAAALTQVRLRRRATAKFHPADAARMFLTVDGYEQATRATVASHRARRLADRRPGGRLLDLCCGIGGDLIELARAGLTVTGVEMDELTAEAARLNIAALDLTGRAGVLTGDAARHDRSGYDAVVCDPARRTARGRIFDPDAYQPPWSFVLELLDGDACVKVAPGIPHDRVPAGAEAEWVSDNGEVKEAAIWSGELASGCRRRATVLRGGAGPGSVTAGPGSGTAGSSAAAHMATLTDADDPGDPRVHAPGRFLYEPDGAVIRAGLVTAVAAMTDGWLLDSSIAYVSADTHLSTPFARAYEVTEVLPYDVKALRRYVRAHDIGSLTIKKRGVEVTPEELRRSLRPKGSRTATLVVTRAGRRTIVLVATPL</sequence>
<proteinExistence type="predicted"/>
<dbReference type="CDD" id="cd02440">
    <property type="entry name" value="AdoMet_MTases"/>
    <property type="match status" value="1"/>
</dbReference>
<dbReference type="PANTHER" id="PTHR14741:SF32">
    <property type="entry name" value="TRIMETHYLGUANOSINE SYNTHASE"/>
    <property type="match status" value="1"/>
</dbReference>
<dbReference type="EMBL" id="JAAGOB010000002">
    <property type="protein sequence ID" value="NED94342.1"/>
    <property type="molecule type" value="Genomic_DNA"/>
</dbReference>
<dbReference type="AlphaFoldDB" id="A0A6N9YHA9"/>
<comment type="caution">
    <text evidence="3">The sequence shown here is derived from an EMBL/GenBank/DDBJ whole genome shotgun (WGS) entry which is preliminary data.</text>
</comment>
<dbReference type="GO" id="GO:0008168">
    <property type="term" value="F:methyltransferase activity"/>
    <property type="evidence" value="ECO:0007669"/>
    <property type="project" value="UniProtKB-KW"/>
</dbReference>
<reference evidence="3 4" key="1">
    <citation type="submission" date="2020-02" db="EMBL/GenBank/DDBJ databases">
        <authorList>
            <person name="Li X.-J."/>
            <person name="Feng X.-M."/>
        </authorList>
    </citation>
    <scope>NUCLEOTIDE SEQUENCE [LARGE SCALE GENOMIC DNA]</scope>
    <source>
        <strain evidence="3 4">CGMCC 4.7225</strain>
    </source>
</reference>
<dbReference type="PANTHER" id="PTHR14741">
    <property type="entry name" value="S-ADENOSYLMETHIONINE-DEPENDENT METHYLTRANSFERASE RELATED"/>
    <property type="match status" value="1"/>
</dbReference>
<dbReference type="RefSeq" id="WP_163816095.1">
    <property type="nucleotide sequence ID" value="NZ_JAAGOB010000002.1"/>
</dbReference>
<dbReference type="Proteomes" id="UP000469185">
    <property type="component" value="Unassembled WGS sequence"/>
</dbReference>
<evidence type="ECO:0000256" key="1">
    <source>
        <dbReference type="SAM" id="MobiDB-lite"/>
    </source>
</evidence>
<feature type="region of interest" description="Disordered" evidence="1">
    <location>
        <begin position="253"/>
        <end position="274"/>
    </location>
</feature>
<evidence type="ECO:0000259" key="2">
    <source>
        <dbReference type="Pfam" id="PF18096"/>
    </source>
</evidence>
<dbReference type="GO" id="GO:0032259">
    <property type="term" value="P:methylation"/>
    <property type="evidence" value="ECO:0007669"/>
    <property type="project" value="UniProtKB-KW"/>
</dbReference>
<gene>
    <name evidence="3" type="ORF">G1H11_03350</name>
</gene>
<feature type="compositionally biased region" description="Low complexity" evidence="1">
    <location>
        <begin position="258"/>
        <end position="274"/>
    </location>
</feature>
<keyword evidence="4" id="KW-1185">Reference proteome</keyword>